<dbReference type="GO" id="GO:0043164">
    <property type="term" value="P:Gram-negative-bacterium-type cell wall biogenesis"/>
    <property type="evidence" value="ECO:0007669"/>
    <property type="project" value="TreeGrafter"/>
</dbReference>
<feature type="transmembrane region" description="Helical" evidence="1">
    <location>
        <begin position="310"/>
        <end position="330"/>
    </location>
</feature>
<dbReference type="STRING" id="1528.SAMN04488579_11537"/>
<protein>
    <submittedName>
        <fullName evidence="3">DUF218 domain-containing protein</fullName>
    </submittedName>
</protein>
<dbReference type="GO" id="GO:0005886">
    <property type="term" value="C:plasma membrane"/>
    <property type="evidence" value="ECO:0007669"/>
    <property type="project" value="TreeGrafter"/>
</dbReference>
<evidence type="ECO:0000313" key="4">
    <source>
        <dbReference type="Proteomes" id="UP000199652"/>
    </source>
</evidence>
<keyword evidence="1" id="KW-0812">Transmembrane</keyword>
<evidence type="ECO:0000259" key="2">
    <source>
        <dbReference type="Pfam" id="PF02698"/>
    </source>
</evidence>
<dbReference type="AlphaFoldDB" id="A0A1H3GUK5"/>
<dbReference type="Gene3D" id="3.40.50.620">
    <property type="entry name" value="HUPs"/>
    <property type="match status" value="1"/>
</dbReference>
<sequence length="332" mass="37022">MIFLVLGIFDFIIMGLSVVREPRRFLNVILLLVGAILVFLGIVTLTENNGTIQFVLMVMVFIMTPIILGLMALLLIFNGVVMLKREGRSLANLLSLLMGIAVLIGLGVSFWALESHSHNIYFVDLLWLGAILMVYFTTVFMAYLVYSTLYMCLPKRLDCDYILIHGCGLIDGEKISPLLRGRADKALKVYRAMDGRAKLVPSGGKGRDEKVSEAQAIKTYLLTQGVPEEDIMIEEASTTTGENLKNVQAMLDGEGLPHRYIFVTNNYHVFRTGLLAKALGMDAQGVGCATAAYYWPSAFIREYIAIMVKFKWVTIAIVLMWLVFAIITLLPF</sequence>
<gene>
    <name evidence="3" type="ORF">SAMN04488579_11537</name>
</gene>
<name>A0A1H3GUK5_EUBBA</name>
<dbReference type="GO" id="GO:0000270">
    <property type="term" value="P:peptidoglycan metabolic process"/>
    <property type="evidence" value="ECO:0007669"/>
    <property type="project" value="TreeGrafter"/>
</dbReference>
<feature type="transmembrane region" description="Helical" evidence="1">
    <location>
        <begin position="125"/>
        <end position="146"/>
    </location>
</feature>
<dbReference type="PANTHER" id="PTHR30336:SF18">
    <property type="entry name" value="MEMBRANE PROTEIN"/>
    <property type="match status" value="1"/>
</dbReference>
<dbReference type="CDD" id="cd06259">
    <property type="entry name" value="YdcF-like"/>
    <property type="match status" value="1"/>
</dbReference>
<dbReference type="InterPro" id="IPR014729">
    <property type="entry name" value="Rossmann-like_a/b/a_fold"/>
</dbReference>
<accession>A0A1H3GUK5</accession>
<evidence type="ECO:0000256" key="1">
    <source>
        <dbReference type="SAM" id="Phobius"/>
    </source>
</evidence>
<organism evidence="3 4">
    <name type="scientific">Eubacterium barkeri</name>
    <name type="common">Clostridium barkeri</name>
    <dbReference type="NCBI Taxonomy" id="1528"/>
    <lineage>
        <taxon>Bacteria</taxon>
        <taxon>Bacillati</taxon>
        <taxon>Bacillota</taxon>
        <taxon>Clostridia</taxon>
        <taxon>Eubacteriales</taxon>
        <taxon>Eubacteriaceae</taxon>
        <taxon>Eubacterium</taxon>
    </lineage>
</organism>
<dbReference type="InterPro" id="IPR051599">
    <property type="entry name" value="Cell_Envelope_Assoc"/>
</dbReference>
<dbReference type="PANTHER" id="PTHR30336">
    <property type="entry name" value="INNER MEMBRANE PROTEIN, PROBABLE PERMEASE"/>
    <property type="match status" value="1"/>
</dbReference>
<feature type="transmembrane region" description="Helical" evidence="1">
    <location>
        <begin position="25"/>
        <end position="46"/>
    </location>
</feature>
<proteinExistence type="predicted"/>
<feature type="domain" description="DUF218" evidence="2">
    <location>
        <begin position="160"/>
        <end position="305"/>
    </location>
</feature>
<dbReference type="RefSeq" id="WP_090245812.1">
    <property type="nucleotide sequence ID" value="NZ_FNOU01000015.1"/>
</dbReference>
<dbReference type="Proteomes" id="UP000199652">
    <property type="component" value="Unassembled WGS sequence"/>
</dbReference>
<dbReference type="EMBL" id="FNOU01000015">
    <property type="protein sequence ID" value="SDY07012.1"/>
    <property type="molecule type" value="Genomic_DNA"/>
</dbReference>
<evidence type="ECO:0000313" key="3">
    <source>
        <dbReference type="EMBL" id="SDY07012.1"/>
    </source>
</evidence>
<feature type="transmembrane region" description="Helical" evidence="1">
    <location>
        <begin position="89"/>
        <end position="113"/>
    </location>
</feature>
<keyword evidence="1" id="KW-1133">Transmembrane helix</keyword>
<dbReference type="Pfam" id="PF02698">
    <property type="entry name" value="DUF218"/>
    <property type="match status" value="1"/>
</dbReference>
<dbReference type="OrthoDB" id="9782395at2"/>
<dbReference type="InterPro" id="IPR003848">
    <property type="entry name" value="DUF218"/>
</dbReference>
<keyword evidence="4" id="KW-1185">Reference proteome</keyword>
<feature type="transmembrane region" description="Helical" evidence="1">
    <location>
        <begin position="52"/>
        <end position="77"/>
    </location>
</feature>
<keyword evidence="1" id="KW-0472">Membrane</keyword>
<reference evidence="4" key="1">
    <citation type="submission" date="2016-10" db="EMBL/GenBank/DDBJ databases">
        <authorList>
            <person name="Varghese N."/>
            <person name="Submissions S."/>
        </authorList>
    </citation>
    <scope>NUCLEOTIDE SEQUENCE [LARGE SCALE GENOMIC DNA]</scope>
    <source>
        <strain evidence="4">VPI 5359</strain>
    </source>
</reference>